<protein>
    <submittedName>
        <fullName evidence="2">Uncharacterized protein</fullName>
    </submittedName>
</protein>
<keyword evidence="3" id="KW-1185">Reference proteome</keyword>
<feature type="compositionally biased region" description="Acidic residues" evidence="1">
    <location>
        <begin position="45"/>
        <end position="54"/>
    </location>
</feature>
<proteinExistence type="predicted"/>
<feature type="compositionally biased region" description="Polar residues" evidence="1">
    <location>
        <begin position="11"/>
        <end position="20"/>
    </location>
</feature>
<dbReference type="AlphaFoldDB" id="A0A1B9ISR6"/>
<evidence type="ECO:0000313" key="2">
    <source>
        <dbReference type="EMBL" id="OCF58540.1"/>
    </source>
</evidence>
<organism evidence="2 3">
    <name type="scientific">Kwoniella mangroviensis CBS 10435</name>
    <dbReference type="NCBI Taxonomy" id="1331196"/>
    <lineage>
        <taxon>Eukaryota</taxon>
        <taxon>Fungi</taxon>
        <taxon>Dikarya</taxon>
        <taxon>Basidiomycota</taxon>
        <taxon>Agaricomycotina</taxon>
        <taxon>Tremellomycetes</taxon>
        <taxon>Tremellales</taxon>
        <taxon>Cryptococcaceae</taxon>
        <taxon>Kwoniella</taxon>
    </lineage>
</organism>
<accession>A0A1B9ISR6</accession>
<evidence type="ECO:0000256" key="1">
    <source>
        <dbReference type="SAM" id="MobiDB-lite"/>
    </source>
</evidence>
<feature type="compositionally biased region" description="Basic and acidic residues" evidence="1">
    <location>
        <begin position="1"/>
        <end position="10"/>
    </location>
</feature>
<dbReference type="Proteomes" id="UP000092583">
    <property type="component" value="Unassembled WGS sequence"/>
</dbReference>
<dbReference type="EMBL" id="KI669462">
    <property type="protein sequence ID" value="OCF58540.1"/>
    <property type="molecule type" value="Genomic_DNA"/>
</dbReference>
<gene>
    <name evidence="2" type="ORF">L486_04573</name>
</gene>
<feature type="region of interest" description="Disordered" evidence="1">
    <location>
        <begin position="1"/>
        <end position="54"/>
    </location>
</feature>
<evidence type="ECO:0000313" key="3">
    <source>
        <dbReference type="Proteomes" id="UP000092583"/>
    </source>
</evidence>
<name>A0A1B9ISR6_9TREE</name>
<reference evidence="3" key="2">
    <citation type="submission" date="2013-12" db="EMBL/GenBank/DDBJ databases">
        <title>Evolution of pathogenesis and genome organization in the Tremellales.</title>
        <authorList>
            <person name="Cuomo C."/>
            <person name="Litvintseva A."/>
            <person name="Heitman J."/>
            <person name="Chen Y."/>
            <person name="Sun S."/>
            <person name="Springer D."/>
            <person name="Dromer F."/>
            <person name="Young S."/>
            <person name="Zeng Q."/>
            <person name="Chapman S."/>
            <person name="Gujja S."/>
            <person name="Saif S."/>
            <person name="Birren B."/>
        </authorList>
    </citation>
    <scope>NUCLEOTIDE SEQUENCE [LARGE SCALE GENOMIC DNA]</scope>
    <source>
        <strain evidence="3">CBS 10435</strain>
    </source>
</reference>
<sequence length="54" mass="5772">MLEGLNDRSDQTNPTGSSHHIASDQILEEDTNTMDTSIDVAAPSQDDDLADGRA</sequence>
<reference evidence="2 3" key="1">
    <citation type="submission" date="2013-07" db="EMBL/GenBank/DDBJ databases">
        <title>The Genome Sequence of Kwoniella mangroviensis CBS10435.</title>
        <authorList>
            <consortium name="The Broad Institute Genome Sequencing Platform"/>
            <person name="Cuomo C."/>
            <person name="Litvintseva A."/>
            <person name="Chen Y."/>
            <person name="Heitman J."/>
            <person name="Sun S."/>
            <person name="Springer D."/>
            <person name="Dromer F."/>
            <person name="Young S.K."/>
            <person name="Zeng Q."/>
            <person name="Gargeya S."/>
            <person name="Fitzgerald M."/>
            <person name="Abouelleil A."/>
            <person name="Alvarado L."/>
            <person name="Berlin A.M."/>
            <person name="Chapman S.B."/>
            <person name="Dewar J."/>
            <person name="Goldberg J."/>
            <person name="Griggs A."/>
            <person name="Gujja S."/>
            <person name="Hansen M."/>
            <person name="Howarth C."/>
            <person name="Imamovic A."/>
            <person name="Larimer J."/>
            <person name="McCowan C."/>
            <person name="Murphy C."/>
            <person name="Pearson M."/>
            <person name="Priest M."/>
            <person name="Roberts A."/>
            <person name="Saif S."/>
            <person name="Shea T."/>
            <person name="Sykes S."/>
            <person name="Wortman J."/>
            <person name="Nusbaum C."/>
            <person name="Birren B."/>
        </authorList>
    </citation>
    <scope>NUCLEOTIDE SEQUENCE [LARGE SCALE GENOMIC DNA]</scope>
    <source>
        <strain evidence="2 3">CBS 10435</strain>
    </source>
</reference>